<dbReference type="PANTHER" id="PTHR12149:SF8">
    <property type="entry name" value="PROTEIN-RIBULOSAMINE 3-KINASE"/>
    <property type="match status" value="1"/>
</dbReference>
<sequence length="289" mass="31514">MSTFVASLLSNLSINGIGPQSIHETNGSCFSSTYIIDAPEPLFLKLGSPDAEAAFTGEYYGLKAISDTSSVMCPRPLSVGTFNGKSYLLMTQLRNLSGNTCGLGRCLAIMHKSSTVERFGFPHRTFCGSTELDNTQTSQSWPEWFAEHRINDILLKLEGSGDLGKVLPRGLRRQDVVERVCNKLRVLAPSAVPMLLHGDLWGGNAGSSNGVPCIYDPACYYGDNEVDLAMTQLFGGFDSSFLQDYDSVLPISPEFKKKIPVYNLFHVLNHALMFGGGYCCEAQSLIAQL</sequence>
<reference evidence="4 5" key="1">
    <citation type="journal article" date="2015" name="Mol. Biochem. Parasitol.">
        <title>Identification of polymorphic genes for use in assemblage B genotyping assays through comparative genomics of multiple assemblage B Giardia duodenalis isolates.</title>
        <authorList>
            <person name="Wielinga C."/>
            <person name="Thompson R.C."/>
            <person name="Monis P."/>
            <person name="Ryan U."/>
        </authorList>
    </citation>
    <scope>NUCLEOTIDE SEQUENCE [LARGE SCALE GENOMIC DNA]</scope>
    <source>
        <strain evidence="4 5">BAH15c1</strain>
    </source>
</reference>
<gene>
    <name evidence="4" type="ORF">QR46_3550</name>
</gene>
<comment type="caution">
    <text evidence="4">The sequence shown here is derived from an EMBL/GenBank/DDBJ whole genome shotgun (WGS) entry which is preliminary data.</text>
</comment>
<comment type="similarity">
    <text evidence="3">Belongs to the fructosamine kinase family.</text>
</comment>
<dbReference type="InterPro" id="IPR011009">
    <property type="entry name" value="Kinase-like_dom_sf"/>
</dbReference>
<evidence type="ECO:0000256" key="1">
    <source>
        <dbReference type="ARBA" id="ARBA00011961"/>
    </source>
</evidence>
<keyword evidence="3 4" id="KW-0418">Kinase</keyword>
<dbReference type="EC" id="2.7.1.172" evidence="1"/>
<protein>
    <recommendedName>
        <fullName evidence="1">protein-ribulosamine 3-kinase</fullName>
        <ecNumber evidence="1">2.7.1.172</ecNumber>
    </recommendedName>
</protein>
<dbReference type="EMBL" id="JXTI01000115">
    <property type="protein sequence ID" value="KWX12495.1"/>
    <property type="molecule type" value="Genomic_DNA"/>
</dbReference>
<accession>A0A132NQX4</accession>
<dbReference type="AlphaFoldDB" id="A0A132NQX4"/>
<dbReference type="Gene3D" id="3.90.1200.10">
    <property type="match status" value="1"/>
</dbReference>
<dbReference type="PANTHER" id="PTHR12149">
    <property type="entry name" value="FRUCTOSAMINE 3 KINASE-RELATED PROTEIN"/>
    <property type="match status" value="1"/>
</dbReference>
<dbReference type="InterPro" id="IPR016477">
    <property type="entry name" value="Fructo-/Ketosamine-3-kinase"/>
</dbReference>
<dbReference type="Pfam" id="PF03881">
    <property type="entry name" value="Fructosamin_kin"/>
    <property type="match status" value="1"/>
</dbReference>
<evidence type="ECO:0000313" key="5">
    <source>
        <dbReference type="Proteomes" id="UP000070089"/>
    </source>
</evidence>
<evidence type="ECO:0000313" key="4">
    <source>
        <dbReference type="EMBL" id="KWX12495.1"/>
    </source>
</evidence>
<evidence type="ECO:0000256" key="2">
    <source>
        <dbReference type="ARBA" id="ARBA00048655"/>
    </source>
</evidence>
<dbReference type="Gene3D" id="3.30.200.20">
    <property type="entry name" value="Phosphorylase Kinase, domain 1"/>
    <property type="match status" value="1"/>
</dbReference>
<organism evidence="4 5">
    <name type="scientific">Giardia duodenalis assemblage B</name>
    <dbReference type="NCBI Taxonomy" id="1394984"/>
    <lineage>
        <taxon>Eukaryota</taxon>
        <taxon>Metamonada</taxon>
        <taxon>Diplomonadida</taxon>
        <taxon>Hexamitidae</taxon>
        <taxon>Giardiinae</taxon>
        <taxon>Giardia</taxon>
    </lineage>
</organism>
<dbReference type="GO" id="GO:0016301">
    <property type="term" value="F:kinase activity"/>
    <property type="evidence" value="ECO:0007669"/>
    <property type="project" value="UniProtKB-UniRule"/>
</dbReference>
<dbReference type="OrthoDB" id="5772781at2759"/>
<name>A0A132NQX4_GIAIN</name>
<comment type="catalytic activity">
    <reaction evidence="2">
        <text>N(6)-D-ribulosyl-L-lysyl-[protein] + ATP = N(6)-(3-O-phospho-D-ribulosyl)-L-lysyl-[protein] + ADP + H(+)</text>
        <dbReference type="Rhea" id="RHEA:48432"/>
        <dbReference type="Rhea" id="RHEA-COMP:12103"/>
        <dbReference type="Rhea" id="RHEA-COMP:12104"/>
        <dbReference type="ChEBI" id="CHEBI:15378"/>
        <dbReference type="ChEBI" id="CHEBI:30616"/>
        <dbReference type="ChEBI" id="CHEBI:90418"/>
        <dbReference type="ChEBI" id="CHEBI:90420"/>
        <dbReference type="ChEBI" id="CHEBI:456216"/>
        <dbReference type="EC" id="2.7.1.172"/>
    </reaction>
    <physiologicalReaction direction="left-to-right" evidence="2">
        <dbReference type="Rhea" id="RHEA:48433"/>
    </physiologicalReaction>
</comment>
<keyword evidence="3" id="KW-0808">Transferase</keyword>
<dbReference type="SUPFAM" id="SSF56112">
    <property type="entry name" value="Protein kinase-like (PK-like)"/>
    <property type="match status" value="1"/>
</dbReference>
<dbReference type="Proteomes" id="UP000070089">
    <property type="component" value="Unassembled WGS sequence"/>
</dbReference>
<dbReference type="GO" id="GO:0102193">
    <property type="term" value="F:protein-ribulosamine 3-kinase activity"/>
    <property type="evidence" value="ECO:0007669"/>
    <property type="project" value="UniProtKB-EC"/>
</dbReference>
<dbReference type="PIRSF" id="PIRSF006221">
    <property type="entry name" value="Ketosamine-3-kinase"/>
    <property type="match status" value="1"/>
</dbReference>
<dbReference type="VEuPathDB" id="GiardiaDB:QR46_3550"/>
<evidence type="ECO:0000256" key="3">
    <source>
        <dbReference type="PIRNR" id="PIRNR006221"/>
    </source>
</evidence>
<proteinExistence type="inferred from homology"/>